<protein>
    <recommendedName>
        <fullName evidence="2">Glycine-rich domain-containing protein</fullName>
    </recommendedName>
</protein>
<feature type="compositionally biased region" description="Gly residues" evidence="1">
    <location>
        <begin position="107"/>
        <end position="116"/>
    </location>
</feature>
<accession>A0ABR7P468</accession>
<feature type="compositionally biased region" description="Polar residues" evidence="1">
    <location>
        <begin position="142"/>
        <end position="174"/>
    </location>
</feature>
<reference evidence="3 4" key="1">
    <citation type="submission" date="2020-08" db="EMBL/GenBank/DDBJ databases">
        <title>Genome public.</title>
        <authorList>
            <person name="Liu C."/>
            <person name="Sun Q."/>
        </authorList>
    </citation>
    <scope>NUCLEOTIDE SEQUENCE [LARGE SCALE GENOMIC DNA]</scope>
    <source>
        <strain evidence="3 4">426_9</strain>
    </source>
</reference>
<dbReference type="Pfam" id="PF21722">
    <property type="entry name" value="Gly_rich_2"/>
    <property type="match status" value="1"/>
</dbReference>
<dbReference type="Proteomes" id="UP000629596">
    <property type="component" value="Unassembled WGS sequence"/>
</dbReference>
<organism evidence="3 4">
    <name type="scientific">Parabacteroides acidifaciens</name>
    <dbReference type="NCBI Taxonomy" id="2290935"/>
    <lineage>
        <taxon>Bacteria</taxon>
        <taxon>Pseudomonadati</taxon>
        <taxon>Bacteroidota</taxon>
        <taxon>Bacteroidia</taxon>
        <taxon>Bacteroidales</taxon>
        <taxon>Tannerellaceae</taxon>
        <taxon>Parabacteroides</taxon>
    </lineage>
</organism>
<evidence type="ECO:0000256" key="1">
    <source>
        <dbReference type="SAM" id="MobiDB-lite"/>
    </source>
</evidence>
<keyword evidence="4" id="KW-1185">Reference proteome</keyword>
<evidence type="ECO:0000259" key="2">
    <source>
        <dbReference type="Pfam" id="PF21722"/>
    </source>
</evidence>
<evidence type="ECO:0000313" key="4">
    <source>
        <dbReference type="Proteomes" id="UP000629596"/>
    </source>
</evidence>
<comment type="caution">
    <text evidence="3">The sequence shown here is derived from an EMBL/GenBank/DDBJ whole genome shotgun (WGS) entry which is preliminary data.</text>
</comment>
<feature type="domain" description="Glycine-rich" evidence="2">
    <location>
        <begin position="18"/>
        <end position="210"/>
    </location>
</feature>
<feature type="compositionally biased region" description="Low complexity" evidence="1">
    <location>
        <begin position="117"/>
        <end position="134"/>
    </location>
</feature>
<feature type="region of interest" description="Disordered" evidence="1">
    <location>
        <begin position="91"/>
        <end position="175"/>
    </location>
</feature>
<proteinExistence type="predicted"/>
<gene>
    <name evidence="3" type="ORF">H8784_15675</name>
</gene>
<evidence type="ECO:0000313" key="3">
    <source>
        <dbReference type="EMBL" id="MBC8603150.1"/>
    </source>
</evidence>
<sequence length="213" mass="21208">MDKDRPLIEIIEELTASGTWSVPAGCKSVEVFLVGGGAGGAYGAGGGGYTITEKVKVDPGDSIQYTIGAGGKYGGMNGKAQNGGISSFGNIQVSGGFSPQDSSRSNGGSGGSGGAGYTHATGGSDGNSGNDGNSYPGGDGQGTSTRCPFNNKLYSTGGSTGRNITNPTGNWGDNENTKYRHGADNTGEGGSGSGWYGGNGGSGIIILRYKKYE</sequence>
<dbReference type="RefSeq" id="WP_147292129.1">
    <property type="nucleotide sequence ID" value="NZ_JACRTI010000048.1"/>
</dbReference>
<feature type="compositionally biased region" description="Polar residues" evidence="1">
    <location>
        <begin position="91"/>
        <end position="101"/>
    </location>
</feature>
<dbReference type="InterPro" id="IPR049304">
    <property type="entry name" value="Gly_rich_dom"/>
</dbReference>
<dbReference type="EMBL" id="JACRTI010000048">
    <property type="protein sequence ID" value="MBC8603150.1"/>
    <property type="molecule type" value="Genomic_DNA"/>
</dbReference>
<name>A0ABR7P468_9BACT</name>